<reference evidence="3 4" key="1">
    <citation type="submission" date="2016-11" db="EMBL/GenBank/DDBJ databases">
        <title>Draft Genome Sequences of Nine Cyanobacterial Strains from Diverse Habitats.</title>
        <authorList>
            <person name="Zhu T."/>
            <person name="Hou S."/>
            <person name="Lu X."/>
            <person name="Hess W.R."/>
        </authorList>
    </citation>
    <scope>NUCLEOTIDE SEQUENCE [LARGE SCALE GENOMIC DNA]</scope>
    <source>
        <strain evidence="3 4">NIES-30</strain>
    </source>
</reference>
<dbReference type="PANTHER" id="PTHR46401">
    <property type="entry name" value="GLYCOSYLTRANSFERASE WBBK-RELATED"/>
    <property type="match status" value="1"/>
</dbReference>
<keyword evidence="1 3" id="KW-0808">Transferase</keyword>
<organism evidence="3 4">
    <name type="scientific">Phormidium tenue NIES-30</name>
    <dbReference type="NCBI Taxonomy" id="549789"/>
    <lineage>
        <taxon>Bacteria</taxon>
        <taxon>Bacillati</taxon>
        <taxon>Cyanobacteriota</taxon>
        <taxon>Cyanophyceae</taxon>
        <taxon>Oscillatoriophycideae</taxon>
        <taxon>Oscillatoriales</taxon>
        <taxon>Oscillatoriaceae</taxon>
        <taxon>Phormidium</taxon>
    </lineage>
</organism>
<dbReference type="EMBL" id="MRCG01000006">
    <property type="protein sequence ID" value="OKH48354.1"/>
    <property type="molecule type" value="Genomic_DNA"/>
</dbReference>
<accession>A0A1U7J6B2</accession>
<keyword evidence="4" id="KW-1185">Reference proteome</keyword>
<dbReference type="FunFam" id="3.40.50.2000:FF:000119">
    <property type="entry name" value="Glycosyl transferase group 1"/>
    <property type="match status" value="1"/>
</dbReference>
<protein>
    <submittedName>
        <fullName evidence="3">Glycosyl transferase family 1</fullName>
    </submittedName>
</protein>
<comment type="caution">
    <text evidence="3">The sequence shown here is derived from an EMBL/GenBank/DDBJ whole genome shotgun (WGS) entry which is preliminary data.</text>
</comment>
<dbReference type="RefSeq" id="WP_073608283.1">
    <property type="nucleotide sequence ID" value="NZ_MRCG01000006.1"/>
</dbReference>
<dbReference type="GO" id="GO:0009103">
    <property type="term" value="P:lipopolysaccharide biosynthetic process"/>
    <property type="evidence" value="ECO:0007669"/>
    <property type="project" value="TreeGrafter"/>
</dbReference>
<dbReference type="GO" id="GO:0016757">
    <property type="term" value="F:glycosyltransferase activity"/>
    <property type="evidence" value="ECO:0007669"/>
    <property type="project" value="InterPro"/>
</dbReference>
<dbReference type="CDD" id="cd03809">
    <property type="entry name" value="GT4_MtfB-like"/>
    <property type="match status" value="1"/>
</dbReference>
<proteinExistence type="predicted"/>
<evidence type="ECO:0000313" key="3">
    <source>
        <dbReference type="EMBL" id="OKH48354.1"/>
    </source>
</evidence>
<dbReference type="STRING" id="549789.NIES30_09985"/>
<dbReference type="Gene3D" id="3.40.50.2000">
    <property type="entry name" value="Glycogen Phosphorylase B"/>
    <property type="match status" value="2"/>
</dbReference>
<dbReference type="InterPro" id="IPR001296">
    <property type="entry name" value="Glyco_trans_1"/>
</dbReference>
<feature type="domain" description="Glycosyl transferase family 1" evidence="2">
    <location>
        <begin position="203"/>
        <end position="360"/>
    </location>
</feature>
<dbReference type="OrthoDB" id="9797829at2"/>
<dbReference type="AlphaFoldDB" id="A0A1U7J6B2"/>
<dbReference type="SUPFAM" id="SSF53756">
    <property type="entry name" value="UDP-Glycosyltransferase/glycogen phosphorylase"/>
    <property type="match status" value="1"/>
</dbReference>
<name>A0A1U7J6B2_9CYAN</name>
<dbReference type="Pfam" id="PF00534">
    <property type="entry name" value="Glycos_transf_1"/>
    <property type="match status" value="1"/>
</dbReference>
<gene>
    <name evidence="3" type="ORF">NIES30_09985</name>
</gene>
<dbReference type="PANTHER" id="PTHR46401:SF2">
    <property type="entry name" value="GLYCOSYLTRANSFERASE WBBK-RELATED"/>
    <property type="match status" value="1"/>
</dbReference>
<evidence type="ECO:0000313" key="4">
    <source>
        <dbReference type="Proteomes" id="UP000185557"/>
    </source>
</evidence>
<dbReference type="Proteomes" id="UP000185557">
    <property type="component" value="Unassembled WGS sequence"/>
</dbReference>
<evidence type="ECO:0000259" key="2">
    <source>
        <dbReference type="Pfam" id="PF00534"/>
    </source>
</evidence>
<sequence>MFRVVVDATPVLPKPSGVGLYVLNLLGSMRSLQASENFSLGVAYQPSLKNWLRGNLALPEALTTYDNVTVLPLPVRLLNLLAQLPKNPVLGQLEHRFGQPDIYHGTNYAVYPCRHSQRVMTIYDLSFLRYPEYVTAVVRTYSQRVQQCLSWTDLVVTISESSKRDIVEYMGVSPERIWVTPLASRYADDTQAVSRAVKAVDLGDRPYILFVSTLEPRKNIVRLIRAFDQLKNKHRIDHQLVLVGQKGWQFEPIFEAIAASPWQHHIRHLDYLSDAEVAYCYKNADVFAYPSLYEGFGLPVLEAMTLGCPVVTANTSSLPEVAGDAALLVDPTSVEDLAEALWQVIGDRPLRQALIAKGYHQAAQFSWTRTAKLTLAAYRSLL</sequence>
<evidence type="ECO:0000256" key="1">
    <source>
        <dbReference type="ARBA" id="ARBA00022679"/>
    </source>
</evidence>